<protein>
    <recommendedName>
        <fullName evidence="4">DUF2147 domain-containing protein</fullName>
    </recommendedName>
</protein>
<feature type="signal peptide" evidence="1">
    <location>
        <begin position="1"/>
        <end position="23"/>
    </location>
</feature>
<dbReference type="EMBL" id="CP158262">
    <property type="protein sequence ID" value="XDJ70399.1"/>
    <property type="molecule type" value="Genomic_DNA"/>
</dbReference>
<evidence type="ECO:0000256" key="1">
    <source>
        <dbReference type="SAM" id="SignalP"/>
    </source>
</evidence>
<dbReference type="RefSeq" id="WP_368649243.1">
    <property type="nucleotide sequence ID" value="NZ_CP158262.1"/>
</dbReference>
<accession>A0AB39FNE6</accession>
<dbReference type="AlphaFoldDB" id="A0AB39FNE6"/>
<reference evidence="3" key="1">
    <citation type="submission" date="2024-05" db="EMBL/GenBank/DDBJ databases">
        <authorList>
            <person name="Luo Y.-C."/>
            <person name="Nicholds J."/>
            <person name="Mortimer T."/>
            <person name="Maboni G."/>
        </authorList>
    </citation>
    <scope>NUCLEOTIDE SEQUENCE</scope>
    <source>
        <strain evidence="3">141555</strain>
        <strain evidence="2">144863</strain>
    </source>
</reference>
<evidence type="ECO:0008006" key="4">
    <source>
        <dbReference type="Google" id="ProtNLM"/>
    </source>
</evidence>
<organism evidence="3">
    <name type="scientific">Castellaniella ginsengisoli</name>
    <dbReference type="NCBI Taxonomy" id="546114"/>
    <lineage>
        <taxon>Bacteria</taxon>
        <taxon>Pseudomonadati</taxon>
        <taxon>Pseudomonadota</taxon>
        <taxon>Betaproteobacteria</taxon>
        <taxon>Burkholderiales</taxon>
        <taxon>Alcaligenaceae</taxon>
        <taxon>Castellaniella</taxon>
    </lineage>
</organism>
<sequence>MISKTRLGFIGAALTLMSVSVCADTLNDWVQEVALTRQDALAIINQQTIEFVFVGQHRGCEQVAALQRGGPQINFEICGQEVRDKHSVAPLWPADDGSRTMLTMVVNHALNQGQFQATDPNGYLIFARRQSAIGACVTLSVNISYAGDLVDRDTRRICH</sequence>
<name>A0AB39FNE6_9BURK</name>
<evidence type="ECO:0000313" key="2">
    <source>
        <dbReference type="EMBL" id="XDJ70399.1"/>
    </source>
</evidence>
<evidence type="ECO:0000313" key="3">
    <source>
        <dbReference type="EMBL" id="XDJ79971.1"/>
    </source>
</evidence>
<keyword evidence="1" id="KW-0732">Signal</keyword>
<proteinExistence type="predicted"/>
<feature type="chain" id="PRO_5044174794" description="DUF2147 domain-containing protein" evidence="1">
    <location>
        <begin position="24"/>
        <end position="159"/>
    </location>
</feature>
<gene>
    <name evidence="2" type="ORF">ABRY94_06355</name>
    <name evidence="3" type="ORF">ABRZ07_00170</name>
</gene>
<dbReference type="EMBL" id="CP158267">
    <property type="protein sequence ID" value="XDJ79971.1"/>
    <property type="molecule type" value="Genomic_DNA"/>
</dbReference>